<proteinExistence type="predicted"/>
<organism evidence="2 3">
    <name type="scientific">Didymosphaeria variabile</name>
    <dbReference type="NCBI Taxonomy" id="1932322"/>
    <lineage>
        <taxon>Eukaryota</taxon>
        <taxon>Fungi</taxon>
        <taxon>Dikarya</taxon>
        <taxon>Ascomycota</taxon>
        <taxon>Pezizomycotina</taxon>
        <taxon>Dothideomycetes</taxon>
        <taxon>Pleosporomycetidae</taxon>
        <taxon>Pleosporales</taxon>
        <taxon>Massarineae</taxon>
        <taxon>Didymosphaeriaceae</taxon>
        <taxon>Didymosphaeria</taxon>
    </lineage>
</organism>
<protein>
    <recommendedName>
        <fullName evidence="4">GPI anchored protein</fullName>
    </recommendedName>
</protein>
<dbReference type="Proteomes" id="UP001140513">
    <property type="component" value="Unassembled WGS sequence"/>
</dbReference>
<keyword evidence="1" id="KW-0732">Signal</keyword>
<dbReference type="RefSeq" id="XP_056075629.1">
    <property type="nucleotide sequence ID" value="XM_056212156.1"/>
</dbReference>
<evidence type="ECO:0008006" key="4">
    <source>
        <dbReference type="Google" id="ProtNLM"/>
    </source>
</evidence>
<evidence type="ECO:0000256" key="1">
    <source>
        <dbReference type="SAM" id="SignalP"/>
    </source>
</evidence>
<reference evidence="2" key="1">
    <citation type="submission" date="2022-10" db="EMBL/GenBank/DDBJ databases">
        <title>Tapping the CABI collections for fungal endophytes: first genome assemblies for Collariella, Neodidymelliopsis, Ascochyta clinopodiicola, Didymella pomorum, Didymosphaeria variabile, Neocosmospora piperis and Neocucurbitaria cava.</title>
        <authorList>
            <person name="Hill R."/>
        </authorList>
    </citation>
    <scope>NUCLEOTIDE SEQUENCE</scope>
    <source>
        <strain evidence="2">IMI 356815</strain>
    </source>
</reference>
<gene>
    <name evidence="2" type="ORF">N0V89_003354</name>
</gene>
<dbReference type="OrthoDB" id="3783695at2759"/>
<comment type="caution">
    <text evidence="2">The sequence shown here is derived from an EMBL/GenBank/DDBJ whole genome shotgun (WGS) entry which is preliminary data.</text>
</comment>
<name>A0A9W8XVY6_9PLEO</name>
<dbReference type="GeneID" id="80906884"/>
<keyword evidence="3" id="KW-1185">Reference proteome</keyword>
<feature type="signal peptide" evidence="1">
    <location>
        <begin position="1"/>
        <end position="18"/>
    </location>
</feature>
<evidence type="ECO:0000313" key="2">
    <source>
        <dbReference type="EMBL" id="KAJ4358770.1"/>
    </source>
</evidence>
<dbReference type="AlphaFoldDB" id="A0A9W8XVY6"/>
<evidence type="ECO:0000313" key="3">
    <source>
        <dbReference type="Proteomes" id="UP001140513"/>
    </source>
</evidence>
<feature type="chain" id="PRO_5040768136" description="GPI anchored protein" evidence="1">
    <location>
        <begin position="19"/>
        <end position="205"/>
    </location>
</feature>
<accession>A0A9W8XVY6</accession>
<dbReference type="EMBL" id="JAPEUX010000002">
    <property type="protein sequence ID" value="KAJ4358770.1"/>
    <property type="molecule type" value="Genomic_DNA"/>
</dbReference>
<sequence length="205" mass="19910">MRAATLFFPLAFAFAANAINLSIGPDTVCGDNSVDCSNGFCCSSGNKCDTSGTVTKCGNDGTLALPYGINNLASAVESQAKSAINDFPLSSLVGDLGSLGTAVPTSFAAALSSILSDKSFPTDAAGVSSLINLAPSAARPAVSSALADVNSILGVETSGSGSGQAQNTGAEGAASMVGASTFGNTAALVGMIWGAAAIGGAMLVL</sequence>